<comment type="caution">
    <text evidence="2">The sequence shown here is derived from an EMBL/GenBank/DDBJ whole genome shotgun (WGS) entry which is preliminary data.</text>
</comment>
<dbReference type="RefSeq" id="WP_183225096.1">
    <property type="nucleotide sequence ID" value="NZ_BMPW01000020.1"/>
</dbReference>
<dbReference type="Proteomes" id="UP000590749">
    <property type="component" value="Unassembled WGS sequence"/>
</dbReference>
<dbReference type="EMBL" id="JACHXF010000017">
    <property type="protein sequence ID" value="MBB3099010.1"/>
    <property type="molecule type" value="Genomic_DNA"/>
</dbReference>
<accession>A0A7W5FI15</accession>
<evidence type="ECO:0000256" key="1">
    <source>
        <dbReference type="SAM" id="MobiDB-lite"/>
    </source>
</evidence>
<protein>
    <submittedName>
        <fullName evidence="2">Uncharacterized protein</fullName>
    </submittedName>
</protein>
<sequence length="120" mass="12754">MTAVQIMPGGEGSAGYIATLAGVSLPIDSYAAEPDAEGRLIVSLAVFADSLQIGVPPRRSDLESTRRMETPNQPPVSTWGDPRQPDPRANIPGWQPPPARADAGRGQTGEYPPVSHRRAQ</sequence>
<feature type="compositionally biased region" description="Basic and acidic residues" evidence="1">
    <location>
        <begin position="58"/>
        <end position="69"/>
    </location>
</feature>
<proteinExistence type="predicted"/>
<name>A0A7W5FI15_9ACTN</name>
<dbReference type="AlphaFoldDB" id="A0A7W5FI15"/>
<evidence type="ECO:0000313" key="3">
    <source>
        <dbReference type="Proteomes" id="UP000590749"/>
    </source>
</evidence>
<feature type="region of interest" description="Disordered" evidence="1">
    <location>
        <begin position="53"/>
        <end position="120"/>
    </location>
</feature>
<reference evidence="2 3" key="1">
    <citation type="submission" date="2020-08" db="EMBL/GenBank/DDBJ databases">
        <title>Genomic Encyclopedia of Type Strains, Phase III (KMG-III): the genomes of soil and plant-associated and newly described type strains.</title>
        <authorList>
            <person name="Whitman W."/>
        </authorList>
    </citation>
    <scope>NUCLEOTIDE SEQUENCE [LARGE SCALE GENOMIC DNA]</scope>
    <source>
        <strain evidence="2 3">CECT 3287</strain>
    </source>
</reference>
<evidence type="ECO:0000313" key="2">
    <source>
        <dbReference type="EMBL" id="MBB3099010.1"/>
    </source>
</evidence>
<keyword evidence="3" id="KW-1185">Reference proteome</keyword>
<gene>
    <name evidence="2" type="ORF">FHR83_006716</name>
</gene>
<organism evidence="2 3">
    <name type="scientific">Actinoplanes campanulatus</name>
    <dbReference type="NCBI Taxonomy" id="113559"/>
    <lineage>
        <taxon>Bacteria</taxon>
        <taxon>Bacillati</taxon>
        <taxon>Actinomycetota</taxon>
        <taxon>Actinomycetes</taxon>
        <taxon>Micromonosporales</taxon>
        <taxon>Micromonosporaceae</taxon>
        <taxon>Actinoplanes</taxon>
    </lineage>
</organism>